<dbReference type="InterPro" id="IPR037041">
    <property type="entry name" value="Trigger_fac_C_sf"/>
</dbReference>
<dbReference type="AlphaFoldDB" id="U3U3L2"/>
<dbReference type="EMBL" id="AP012554">
    <property type="protein sequence ID" value="BAO00761.1"/>
    <property type="molecule type" value="Genomic_DNA"/>
</dbReference>
<dbReference type="EC" id="5.2.1.8" evidence="4"/>
<dbReference type="SUPFAM" id="SSF109998">
    <property type="entry name" value="Triger factor/SurA peptide-binding domain-like"/>
    <property type="match status" value="1"/>
</dbReference>
<keyword evidence="1" id="KW-0697">Rotamase</keyword>
<feature type="domain" description="Trigger factor C-terminal" evidence="3">
    <location>
        <begin position="1"/>
        <end position="63"/>
    </location>
</feature>
<dbReference type="KEGG" id="hhs:HHS_07910"/>
<dbReference type="eggNOG" id="COG0544">
    <property type="taxonomic scope" value="Bacteria"/>
</dbReference>
<organism evidence="4 5">
    <name type="scientific">Candidatus Pantoea carbekii</name>
    <dbReference type="NCBI Taxonomy" id="1235990"/>
    <lineage>
        <taxon>Bacteria</taxon>
        <taxon>Pseudomonadati</taxon>
        <taxon>Pseudomonadota</taxon>
        <taxon>Gammaproteobacteria</taxon>
        <taxon>Enterobacterales</taxon>
        <taxon>Erwiniaceae</taxon>
        <taxon>Pantoea</taxon>
    </lineage>
</organism>
<dbReference type="GO" id="GO:0015031">
    <property type="term" value="P:protein transport"/>
    <property type="evidence" value="ECO:0007669"/>
    <property type="project" value="InterPro"/>
</dbReference>
<keyword evidence="2 4" id="KW-0413">Isomerase</keyword>
<dbReference type="GO" id="GO:0006457">
    <property type="term" value="P:protein folding"/>
    <property type="evidence" value="ECO:0007669"/>
    <property type="project" value="InterPro"/>
</dbReference>
<evidence type="ECO:0000256" key="1">
    <source>
        <dbReference type="ARBA" id="ARBA00023110"/>
    </source>
</evidence>
<dbReference type="InterPro" id="IPR027304">
    <property type="entry name" value="Trigger_fact/SurA_dom_sf"/>
</dbReference>
<dbReference type="PATRIC" id="fig|1235990.3.peg.786"/>
<evidence type="ECO:0000256" key="2">
    <source>
        <dbReference type="ARBA" id="ARBA00023235"/>
    </source>
</evidence>
<proteinExistence type="predicted"/>
<evidence type="ECO:0000313" key="5">
    <source>
        <dbReference type="Proteomes" id="UP000016900"/>
    </source>
</evidence>
<keyword evidence="5" id="KW-1185">Reference proteome</keyword>
<reference evidence="4 5" key="1">
    <citation type="submission" date="2012-10" db="EMBL/GenBank/DDBJ databases">
        <title>Genome sequence of the symbiont of the pentatomidae stink bug Halyomorpha halys.</title>
        <authorList>
            <person name="Kobayashi H."/>
            <person name="Fujii-Muramatsu R."/>
            <person name="Takeishi K."/>
            <person name="Noda H."/>
        </authorList>
    </citation>
    <scope>NUCLEOTIDE SEQUENCE [LARGE SCALE GENOMIC DNA]</scope>
</reference>
<dbReference type="Proteomes" id="UP000016900">
    <property type="component" value="Chromosome"/>
</dbReference>
<accession>U3U3L2</accession>
<sequence length="92" mass="10877">MLQEIIRTHNLKVDENRVRALIIEIASAYENPNQVIALYFKKKELMNNIRNIVLEELAIEAVITKAKITEKPFKFNELIYHHTYENQFVSFA</sequence>
<gene>
    <name evidence="4" type="primary">tig</name>
    <name evidence="4" type="ORF">HHS_07910</name>
</gene>
<dbReference type="Pfam" id="PF05698">
    <property type="entry name" value="Trigger_C"/>
    <property type="match status" value="1"/>
</dbReference>
<name>U3U3L2_9GAMM</name>
<protein>
    <submittedName>
        <fullName evidence="4">Trigger factor</fullName>
        <ecNumber evidence="4">5.2.1.8</ecNumber>
    </submittedName>
</protein>
<evidence type="ECO:0000313" key="4">
    <source>
        <dbReference type="EMBL" id="BAO00761.1"/>
    </source>
</evidence>
<dbReference type="GO" id="GO:0003755">
    <property type="term" value="F:peptidyl-prolyl cis-trans isomerase activity"/>
    <property type="evidence" value="ECO:0007669"/>
    <property type="project" value="UniProtKB-KW"/>
</dbReference>
<evidence type="ECO:0000259" key="3">
    <source>
        <dbReference type="Pfam" id="PF05698"/>
    </source>
</evidence>
<dbReference type="InterPro" id="IPR008880">
    <property type="entry name" value="Trigger_fac_C"/>
</dbReference>
<dbReference type="Gene3D" id="1.10.3120.10">
    <property type="entry name" value="Trigger factor, C-terminal domain"/>
    <property type="match status" value="1"/>
</dbReference>